<comment type="subcellular location">
    <subcellularLocation>
        <location evidence="1">Cytoplasm</location>
        <location evidence="1">Cytosol</location>
    </subcellularLocation>
</comment>
<name>A0A0V8RX24_PYROC</name>
<dbReference type="GO" id="GO:0003743">
    <property type="term" value="F:translation initiation factor activity"/>
    <property type="evidence" value="ECO:0007669"/>
    <property type="project" value="UniProtKB-KW"/>
</dbReference>
<dbReference type="InterPro" id="IPR037171">
    <property type="entry name" value="NagB/RpiA_transferase-like"/>
</dbReference>
<dbReference type="GO" id="GO:0005829">
    <property type="term" value="C:cytosol"/>
    <property type="evidence" value="ECO:0007669"/>
    <property type="project" value="UniProtKB-SubCell"/>
</dbReference>
<dbReference type="PANTHER" id="PTHR45859:SF1">
    <property type="entry name" value="TRANSLATION INITIATION FACTOR EIF-2B SUBUNIT BETA"/>
    <property type="match status" value="1"/>
</dbReference>
<evidence type="ECO:0000256" key="2">
    <source>
        <dbReference type="ARBA" id="ARBA00022490"/>
    </source>
</evidence>
<dbReference type="AlphaFoldDB" id="A0A0V8RX24"/>
<comment type="similarity">
    <text evidence="8">Belongs to the eIF-2B alpha/beta/delta subunits family.</text>
</comment>
<dbReference type="Proteomes" id="UP000053352">
    <property type="component" value="Unassembled WGS sequence"/>
</dbReference>
<keyword evidence="4" id="KW-0648">Protein biosynthesis</keyword>
<organism evidence="9 10">
    <name type="scientific">Pyrodictium occultum</name>
    <dbReference type="NCBI Taxonomy" id="2309"/>
    <lineage>
        <taxon>Archaea</taxon>
        <taxon>Thermoproteota</taxon>
        <taxon>Thermoprotei</taxon>
        <taxon>Desulfurococcales</taxon>
        <taxon>Pyrodictiaceae</taxon>
        <taxon>Pyrodictium</taxon>
    </lineage>
</organism>
<evidence type="ECO:0000256" key="7">
    <source>
        <dbReference type="ARBA" id="ARBA00046432"/>
    </source>
</evidence>
<evidence type="ECO:0000256" key="3">
    <source>
        <dbReference type="ARBA" id="ARBA00022540"/>
    </source>
</evidence>
<keyword evidence="3" id="KW-0396">Initiation factor</keyword>
<proteinExistence type="inferred from homology"/>
<evidence type="ECO:0000256" key="5">
    <source>
        <dbReference type="ARBA" id="ARBA00044122"/>
    </source>
</evidence>
<dbReference type="STRING" id="2309.CF15_07790"/>
<evidence type="ECO:0000313" key="10">
    <source>
        <dbReference type="Proteomes" id="UP000053352"/>
    </source>
</evidence>
<dbReference type="InterPro" id="IPR042529">
    <property type="entry name" value="IF_2B-like_C"/>
</dbReference>
<dbReference type="InterPro" id="IPR051855">
    <property type="entry name" value="eIF2B_beta_subunit"/>
</dbReference>
<dbReference type="GO" id="GO:0005085">
    <property type="term" value="F:guanyl-nucleotide exchange factor activity"/>
    <property type="evidence" value="ECO:0007669"/>
    <property type="project" value="TreeGrafter"/>
</dbReference>
<dbReference type="InterPro" id="IPR000649">
    <property type="entry name" value="IF-2B-related"/>
</dbReference>
<gene>
    <name evidence="9" type="ORF">CF15_07790</name>
</gene>
<evidence type="ECO:0000313" key="9">
    <source>
        <dbReference type="EMBL" id="KSW12603.1"/>
    </source>
</evidence>
<reference evidence="9 10" key="1">
    <citation type="submission" date="2015-11" db="EMBL/GenBank/DDBJ databases">
        <title>Genome sequence of Pyrodictium occultum PL-19, a marine hyperthermophilic archaeon isolated from Volcano, Italy.</title>
        <authorList>
            <person name="Utturkar S."/>
            <person name="Huber H."/>
            <person name="Leptihn S."/>
            <person name="Brown S."/>
            <person name="Stetter K.O."/>
            <person name="Podar M."/>
        </authorList>
    </citation>
    <scope>NUCLEOTIDE SEQUENCE [LARGE SCALE GENOMIC DNA]</scope>
    <source>
        <strain evidence="9 10">PL-19</strain>
    </source>
</reference>
<sequence>MLLRTLGCLLLPQEPSWRQPSLHGVRGLGATEAAEEALKGLRRLVEEARDVWGLLEALDFLEARIAARPFSAPLVNTARGILEALASKEYESIGEARKSISESVDRVLARVVEETEAAAEIAARRLEDGDVVLTQGYSRSVIRALEKAAAMGKDIRVIVAESRPLLDGVEAARALARIGIEVTLIVDSAMRFMVKDATRALIGADAVTADGTVISRTGAGLLALAANEARVRLIVVAGSYKLYPDTVYGLSIETPALGDEIIPEEHRRLGVRGYAPLFEHIPPNLVDALATEKGLVAPEAVPVLIREEYGEWPPRLEPLDKLFARARERLRELARAENR</sequence>
<dbReference type="Gene3D" id="3.40.50.10470">
    <property type="entry name" value="Translation initiation factor eif-2b, domain 2"/>
    <property type="match status" value="1"/>
</dbReference>
<evidence type="ECO:0000256" key="4">
    <source>
        <dbReference type="ARBA" id="ARBA00022917"/>
    </source>
</evidence>
<evidence type="ECO:0000256" key="1">
    <source>
        <dbReference type="ARBA" id="ARBA00004514"/>
    </source>
</evidence>
<dbReference type="EMBL" id="LNTB01000001">
    <property type="protein sequence ID" value="KSW12603.1"/>
    <property type="molecule type" value="Genomic_DNA"/>
</dbReference>
<keyword evidence="2" id="KW-0963">Cytoplasm</keyword>
<comment type="caution">
    <text evidence="9">The sequence shown here is derived from an EMBL/GenBank/DDBJ whole genome shotgun (WGS) entry which is preliminary data.</text>
</comment>
<accession>A0A0V8RX24</accession>
<comment type="subunit">
    <text evidence="7">Component of the translation initiation factor 2B (eIF2B) complex which is a heterodecamer of two sets of five different subunits: alpha, beta, gamma, delta and epsilon. Subunits alpha, beta and delta comprise a regulatory subcomplex and subunits epsilon and gamma comprise a catalytic subcomplex. Within the complex, the hexameric regulatory complex resides at the center, with the two heterodimeric catalytic subcomplexes bound on opposite sides.</text>
</comment>
<dbReference type="Pfam" id="PF01008">
    <property type="entry name" value="IF-2B"/>
    <property type="match status" value="1"/>
</dbReference>
<evidence type="ECO:0000256" key="6">
    <source>
        <dbReference type="ARBA" id="ARBA00044228"/>
    </source>
</evidence>
<protein>
    <recommendedName>
        <fullName evidence="5">Translation initiation factor eIF2B subunit beta</fullName>
    </recommendedName>
    <alternativeName>
        <fullName evidence="6">eIF2B GDP-GTP exchange factor subunit beta</fullName>
    </alternativeName>
</protein>
<dbReference type="PANTHER" id="PTHR45859">
    <property type="entry name" value="TRANSLATION INITIATION FACTOR EIF-2B SUBUNIT BETA"/>
    <property type="match status" value="1"/>
</dbReference>
<dbReference type="SUPFAM" id="SSF100950">
    <property type="entry name" value="NagB/RpiA/CoA transferase-like"/>
    <property type="match status" value="1"/>
</dbReference>
<evidence type="ECO:0000256" key="8">
    <source>
        <dbReference type="RuleBase" id="RU003814"/>
    </source>
</evidence>
<keyword evidence="10" id="KW-1185">Reference proteome</keyword>